<accession>A0A316GNN3</accession>
<keyword evidence="4" id="KW-1185">Reference proteome</keyword>
<reference evidence="3 4" key="1">
    <citation type="submission" date="2018-05" db="EMBL/GenBank/DDBJ databases">
        <title>Genomic Encyclopedia of Type Strains, Phase IV (KMG-IV): sequencing the most valuable type-strain genomes for metagenomic binning, comparative biology and taxonomic classification.</title>
        <authorList>
            <person name="Goeker M."/>
        </authorList>
    </citation>
    <scope>NUCLEOTIDE SEQUENCE [LARGE SCALE GENOMIC DNA]</scope>
    <source>
        <strain evidence="3 4">DSM 16097</strain>
    </source>
</reference>
<sequence length="163" mass="17723">MDKRPGLLPELIIPIGTIAFAIYYLSTVWDLPFQAKVVGIYVASAIGILSFLLAIRFGREILTGAKSLGFAGFFSDPVSEGRRWGVLALSIGFILLMPVLGFVVTIFAFVFSTVIVIGGVQRLKAAFFTALGMSTVAFLVFLVLVQVRFPTNIIDQTLKGLFI</sequence>
<name>A0A316GNN3_9RHOB</name>
<dbReference type="Proteomes" id="UP000245708">
    <property type="component" value="Unassembled WGS sequence"/>
</dbReference>
<dbReference type="InterPro" id="IPR009936">
    <property type="entry name" value="DUF1468"/>
</dbReference>
<feature type="transmembrane region" description="Helical" evidence="1">
    <location>
        <begin position="38"/>
        <end position="58"/>
    </location>
</feature>
<feature type="transmembrane region" description="Helical" evidence="1">
    <location>
        <begin position="7"/>
        <end position="26"/>
    </location>
</feature>
<evidence type="ECO:0000259" key="2">
    <source>
        <dbReference type="Pfam" id="PF07331"/>
    </source>
</evidence>
<proteinExistence type="predicted"/>
<feature type="transmembrane region" description="Helical" evidence="1">
    <location>
        <begin position="86"/>
        <end position="119"/>
    </location>
</feature>
<dbReference type="AlphaFoldDB" id="A0A316GNN3"/>
<evidence type="ECO:0000313" key="3">
    <source>
        <dbReference type="EMBL" id="PWK62268.1"/>
    </source>
</evidence>
<organism evidence="3 4">
    <name type="scientific">Roseicyclus mahoneyensis</name>
    <dbReference type="NCBI Taxonomy" id="164332"/>
    <lineage>
        <taxon>Bacteria</taxon>
        <taxon>Pseudomonadati</taxon>
        <taxon>Pseudomonadota</taxon>
        <taxon>Alphaproteobacteria</taxon>
        <taxon>Rhodobacterales</taxon>
        <taxon>Roseobacteraceae</taxon>
        <taxon>Roseicyclus</taxon>
    </lineage>
</organism>
<protein>
    <recommendedName>
        <fullName evidence="2">DUF1468 domain-containing protein</fullName>
    </recommendedName>
</protein>
<keyword evidence="1" id="KW-0472">Membrane</keyword>
<evidence type="ECO:0000256" key="1">
    <source>
        <dbReference type="SAM" id="Phobius"/>
    </source>
</evidence>
<feature type="domain" description="DUF1468" evidence="2">
    <location>
        <begin position="12"/>
        <end position="150"/>
    </location>
</feature>
<dbReference type="OrthoDB" id="8480216at2"/>
<evidence type="ECO:0000313" key="4">
    <source>
        <dbReference type="Proteomes" id="UP000245708"/>
    </source>
</evidence>
<dbReference type="RefSeq" id="WP_109664504.1">
    <property type="nucleotide sequence ID" value="NZ_QGGW01000001.1"/>
</dbReference>
<keyword evidence="1" id="KW-1133">Transmembrane helix</keyword>
<comment type="caution">
    <text evidence="3">The sequence shown here is derived from an EMBL/GenBank/DDBJ whole genome shotgun (WGS) entry which is preliminary data.</text>
</comment>
<dbReference type="Pfam" id="PF07331">
    <property type="entry name" value="TctB"/>
    <property type="match status" value="1"/>
</dbReference>
<dbReference type="EMBL" id="QGGW01000001">
    <property type="protein sequence ID" value="PWK62268.1"/>
    <property type="molecule type" value="Genomic_DNA"/>
</dbReference>
<gene>
    <name evidence="3" type="ORF">C7455_101294</name>
</gene>
<feature type="transmembrane region" description="Helical" evidence="1">
    <location>
        <begin position="125"/>
        <end position="145"/>
    </location>
</feature>
<keyword evidence="1" id="KW-0812">Transmembrane</keyword>